<accession>B7GCY7</accession>
<dbReference type="PaxDb" id="2850-Phatr40979"/>
<dbReference type="SUPFAM" id="SSF55729">
    <property type="entry name" value="Acyl-CoA N-acyltransferases (Nat)"/>
    <property type="match status" value="1"/>
</dbReference>
<proteinExistence type="predicted"/>
<dbReference type="InterPro" id="IPR016181">
    <property type="entry name" value="Acyl_CoA_acyltransferase"/>
</dbReference>
<dbReference type="InParanoid" id="B7GCY7"/>
<dbReference type="eggNOG" id="ENOG502SRU6">
    <property type="taxonomic scope" value="Eukaryota"/>
</dbReference>
<gene>
    <name evidence="2" type="ORF">PHATRDRAFT_40979</name>
</gene>
<feature type="signal peptide" evidence="1">
    <location>
        <begin position="1"/>
        <end position="23"/>
    </location>
</feature>
<evidence type="ECO:0000313" key="3">
    <source>
        <dbReference type="Proteomes" id="UP000000759"/>
    </source>
</evidence>
<dbReference type="Proteomes" id="UP000000759">
    <property type="component" value="Chromosome 27"/>
</dbReference>
<dbReference type="OrthoDB" id="43192at2759"/>
<protein>
    <recommendedName>
        <fullName evidence="4">N-acetyltransferase domain-containing protein</fullName>
    </recommendedName>
</protein>
<evidence type="ECO:0000313" key="2">
    <source>
        <dbReference type="EMBL" id="EEC43484.1"/>
    </source>
</evidence>
<dbReference type="RefSeq" id="XP_002185037.1">
    <property type="nucleotide sequence ID" value="XM_002185001.1"/>
</dbReference>
<name>B7GCY7_PHATC</name>
<evidence type="ECO:0000256" key="1">
    <source>
        <dbReference type="SAM" id="SignalP"/>
    </source>
</evidence>
<keyword evidence="3" id="KW-1185">Reference proteome</keyword>
<dbReference type="KEGG" id="pti:PHATRDRAFT_40979"/>
<feature type="chain" id="PRO_5002853143" description="N-acetyltransferase domain-containing protein" evidence="1">
    <location>
        <begin position="24"/>
        <end position="276"/>
    </location>
</feature>
<sequence length="276" mass="30941">MILLKALACLLILLATCVFYTDAWILSGPEPKRKRIPYRVYLDHLDPSKLIINDESSSPSFRSEIADGKHKNSCRKLDLSWTHNDVLWKIRPPPETPWYQHILLRFAANGIRLDCALKGAPEPLLLCPKGGQAVLEAWTKDGSTKVGRFGITTEPGPLTPPIQETVQTIYGLDANVAVRTAAIIYMFVEEDFRKRDIGVLALQVISLIHAYQGCDFTVLVADDKGSGRLIEWYGRNGFALAPNLQDIMGSPDRIYGTTMIGPTNQTLPYDCQIKWW</sequence>
<dbReference type="GeneID" id="7198822"/>
<reference evidence="3" key="2">
    <citation type="submission" date="2008-08" db="EMBL/GenBank/DDBJ databases">
        <authorList>
            <consortium name="Diatom Consortium"/>
            <person name="Grigoriev I."/>
            <person name="Grimwood J."/>
            <person name="Kuo A."/>
            <person name="Otillar R.P."/>
            <person name="Salamov A."/>
            <person name="Detter J.C."/>
            <person name="Lindquist E."/>
            <person name="Shapiro H."/>
            <person name="Lucas S."/>
            <person name="Glavina del Rio T."/>
            <person name="Pitluck S."/>
            <person name="Rokhsar D."/>
            <person name="Bowler C."/>
        </authorList>
    </citation>
    <scope>GENOME REANNOTATION</scope>
    <source>
        <strain evidence="3">CCAP 1055/1</strain>
    </source>
</reference>
<dbReference type="AlphaFoldDB" id="B7GCY7"/>
<dbReference type="HOGENOM" id="CLU_1009945_0_0_1"/>
<keyword evidence="1" id="KW-0732">Signal</keyword>
<reference evidence="2 3" key="1">
    <citation type="journal article" date="2008" name="Nature">
        <title>The Phaeodactylum genome reveals the evolutionary history of diatom genomes.</title>
        <authorList>
            <person name="Bowler C."/>
            <person name="Allen A.E."/>
            <person name="Badger J.H."/>
            <person name="Grimwood J."/>
            <person name="Jabbari K."/>
            <person name="Kuo A."/>
            <person name="Maheswari U."/>
            <person name="Martens C."/>
            <person name="Maumus F."/>
            <person name="Otillar R.P."/>
            <person name="Rayko E."/>
            <person name="Salamov A."/>
            <person name="Vandepoele K."/>
            <person name="Beszteri B."/>
            <person name="Gruber A."/>
            <person name="Heijde M."/>
            <person name="Katinka M."/>
            <person name="Mock T."/>
            <person name="Valentin K."/>
            <person name="Verret F."/>
            <person name="Berges J.A."/>
            <person name="Brownlee C."/>
            <person name="Cadoret J.P."/>
            <person name="Chiovitti A."/>
            <person name="Choi C.J."/>
            <person name="Coesel S."/>
            <person name="De Martino A."/>
            <person name="Detter J.C."/>
            <person name="Durkin C."/>
            <person name="Falciatore A."/>
            <person name="Fournet J."/>
            <person name="Haruta M."/>
            <person name="Huysman M.J."/>
            <person name="Jenkins B.D."/>
            <person name="Jiroutova K."/>
            <person name="Jorgensen R.E."/>
            <person name="Joubert Y."/>
            <person name="Kaplan A."/>
            <person name="Kroger N."/>
            <person name="Kroth P.G."/>
            <person name="La Roche J."/>
            <person name="Lindquist E."/>
            <person name="Lommer M."/>
            <person name="Martin-Jezequel V."/>
            <person name="Lopez P.J."/>
            <person name="Lucas S."/>
            <person name="Mangogna M."/>
            <person name="McGinnis K."/>
            <person name="Medlin L.K."/>
            <person name="Montsant A."/>
            <person name="Oudot-Le Secq M.P."/>
            <person name="Napoli C."/>
            <person name="Obornik M."/>
            <person name="Parker M.S."/>
            <person name="Petit J.L."/>
            <person name="Porcel B.M."/>
            <person name="Poulsen N."/>
            <person name="Robison M."/>
            <person name="Rychlewski L."/>
            <person name="Rynearson T.A."/>
            <person name="Schmutz J."/>
            <person name="Shapiro H."/>
            <person name="Siaut M."/>
            <person name="Stanley M."/>
            <person name="Sussman M.R."/>
            <person name="Taylor A.R."/>
            <person name="Vardi A."/>
            <person name="von Dassow P."/>
            <person name="Vyverman W."/>
            <person name="Willis A."/>
            <person name="Wyrwicz L.S."/>
            <person name="Rokhsar D.S."/>
            <person name="Weissenbach J."/>
            <person name="Armbrust E.V."/>
            <person name="Green B.R."/>
            <person name="Van de Peer Y."/>
            <person name="Grigoriev I.V."/>
        </authorList>
    </citation>
    <scope>NUCLEOTIDE SEQUENCE [LARGE SCALE GENOMIC DNA]</scope>
    <source>
        <strain evidence="2 3">CCAP 1055/1</strain>
    </source>
</reference>
<dbReference type="EMBL" id="CM000629">
    <property type="protein sequence ID" value="EEC43484.1"/>
    <property type="molecule type" value="Genomic_DNA"/>
</dbReference>
<evidence type="ECO:0008006" key="4">
    <source>
        <dbReference type="Google" id="ProtNLM"/>
    </source>
</evidence>
<dbReference type="OMA" id="YTDAWIL"/>
<organism evidence="2 3">
    <name type="scientific">Phaeodactylum tricornutum (strain CCAP 1055/1)</name>
    <dbReference type="NCBI Taxonomy" id="556484"/>
    <lineage>
        <taxon>Eukaryota</taxon>
        <taxon>Sar</taxon>
        <taxon>Stramenopiles</taxon>
        <taxon>Ochrophyta</taxon>
        <taxon>Bacillariophyta</taxon>
        <taxon>Bacillariophyceae</taxon>
        <taxon>Bacillariophycidae</taxon>
        <taxon>Naviculales</taxon>
        <taxon>Phaeodactylaceae</taxon>
        <taxon>Phaeodactylum</taxon>
    </lineage>
</organism>